<proteinExistence type="predicted"/>
<protein>
    <submittedName>
        <fullName evidence="1">Bile acid:Na+ symporter family protein</fullName>
    </submittedName>
</protein>
<name>A0A0A8YI79_ARUDO</name>
<evidence type="ECO:0000313" key="1">
    <source>
        <dbReference type="EMBL" id="JAD26169.1"/>
    </source>
</evidence>
<reference evidence="1" key="2">
    <citation type="journal article" date="2015" name="Data Brief">
        <title>Shoot transcriptome of the giant reed, Arundo donax.</title>
        <authorList>
            <person name="Barrero R.A."/>
            <person name="Guerrero F.D."/>
            <person name="Moolhuijzen P."/>
            <person name="Goolsby J.A."/>
            <person name="Tidwell J."/>
            <person name="Bellgard S.E."/>
            <person name="Bellgard M.I."/>
        </authorList>
    </citation>
    <scope>NUCLEOTIDE SEQUENCE</scope>
    <source>
        <tissue evidence="1">Shoot tissue taken approximately 20 cm above the soil surface</tissue>
    </source>
</reference>
<organism evidence="1">
    <name type="scientific">Arundo donax</name>
    <name type="common">Giant reed</name>
    <name type="synonym">Donax arundinaceus</name>
    <dbReference type="NCBI Taxonomy" id="35708"/>
    <lineage>
        <taxon>Eukaryota</taxon>
        <taxon>Viridiplantae</taxon>
        <taxon>Streptophyta</taxon>
        <taxon>Embryophyta</taxon>
        <taxon>Tracheophyta</taxon>
        <taxon>Spermatophyta</taxon>
        <taxon>Magnoliopsida</taxon>
        <taxon>Liliopsida</taxon>
        <taxon>Poales</taxon>
        <taxon>Poaceae</taxon>
        <taxon>PACMAD clade</taxon>
        <taxon>Arundinoideae</taxon>
        <taxon>Arundineae</taxon>
        <taxon>Arundo</taxon>
    </lineage>
</organism>
<dbReference type="AlphaFoldDB" id="A0A0A8YI79"/>
<dbReference type="EMBL" id="GBRH01271726">
    <property type="protein sequence ID" value="JAD26169.1"/>
    <property type="molecule type" value="Transcribed_RNA"/>
</dbReference>
<accession>A0A0A8YI79</accession>
<reference evidence="1" key="1">
    <citation type="submission" date="2014-09" db="EMBL/GenBank/DDBJ databases">
        <authorList>
            <person name="Magalhaes I.L.F."/>
            <person name="Oliveira U."/>
            <person name="Santos F.R."/>
            <person name="Vidigal T.H.D.A."/>
            <person name="Brescovit A.D."/>
            <person name="Santos A.J."/>
        </authorList>
    </citation>
    <scope>NUCLEOTIDE SEQUENCE</scope>
    <source>
        <tissue evidence="1">Shoot tissue taken approximately 20 cm above the soil surface</tissue>
    </source>
</reference>
<sequence length="27" mass="3059">MALGGSAFAVYWRNRGLPTNDKDDFKE</sequence>